<name>A0A0P8Y7P9_9CLOT</name>
<dbReference type="GO" id="GO:0016740">
    <property type="term" value="F:transferase activity"/>
    <property type="evidence" value="ECO:0007669"/>
    <property type="project" value="UniProtKB-KW"/>
</dbReference>
<gene>
    <name evidence="1" type="ORF">OXPF_43420</name>
</gene>
<dbReference type="STRING" id="36849.OXPF_43420"/>
<comment type="caution">
    <text evidence="1">The sequence shown here is derived from an EMBL/GenBank/DDBJ whole genome shotgun (WGS) entry which is preliminary data.</text>
</comment>
<dbReference type="Gene3D" id="1.20.120.330">
    <property type="entry name" value="Nucleotidyltransferases domain 2"/>
    <property type="match status" value="1"/>
</dbReference>
<dbReference type="InterPro" id="IPR010235">
    <property type="entry name" value="HepT"/>
</dbReference>
<accession>A0A0P8Y7P9</accession>
<evidence type="ECO:0000313" key="2">
    <source>
        <dbReference type="Proteomes" id="UP000050326"/>
    </source>
</evidence>
<reference evidence="1 2" key="1">
    <citation type="submission" date="2015-09" db="EMBL/GenBank/DDBJ databases">
        <title>Genome sequence of Oxobacter pfennigii DSM 3222.</title>
        <authorList>
            <person name="Poehlein A."/>
            <person name="Bengelsdorf F.R."/>
            <person name="Schiel-Bengelsdorf B."/>
            <person name="Duerre P."/>
            <person name="Daniel R."/>
        </authorList>
    </citation>
    <scope>NUCLEOTIDE SEQUENCE [LARGE SCALE GENOMIC DNA]</scope>
    <source>
        <strain evidence="1 2">DSM 3222</strain>
    </source>
</reference>
<dbReference type="NCBIfam" id="TIGR01987">
    <property type="entry name" value="HI0074"/>
    <property type="match status" value="1"/>
</dbReference>
<dbReference type="EMBL" id="LKET01000068">
    <property type="protein sequence ID" value="KPU42557.1"/>
    <property type="molecule type" value="Genomic_DNA"/>
</dbReference>
<dbReference type="AlphaFoldDB" id="A0A0P8Y7P9"/>
<dbReference type="Proteomes" id="UP000050326">
    <property type="component" value="Unassembled WGS sequence"/>
</dbReference>
<organism evidence="1 2">
    <name type="scientific">Oxobacter pfennigii</name>
    <dbReference type="NCBI Taxonomy" id="36849"/>
    <lineage>
        <taxon>Bacteria</taxon>
        <taxon>Bacillati</taxon>
        <taxon>Bacillota</taxon>
        <taxon>Clostridia</taxon>
        <taxon>Eubacteriales</taxon>
        <taxon>Clostridiaceae</taxon>
        <taxon>Oxobacter</taxon>
    </lineage>
</organism>
<keyword evidence="1" id="KW-0808">Transferase</keyword>
<sequence length="161" mass="18780">MLYNSIAERFCDIHKCTEMKVGCRKMNNCDTRFQFFVSSLEKLKDGVSKFNEENDLLRDGLIQRFETAFELAWKNLNECIIDEGVIGHKSPKSVVSESFSLGILHDEVWYSMLNDRNAIENIYDEQLSQKICNNIVKKYVYALEDVKELFQARVMHHQSVA</sequence>
<proteinExistence type="predicted"/>
<keyword evidence="2" id="KW-1185">Reference proteome</keyword>
<dbReference type="Pfam" id="PF08780">
    <property type="entry name" value="NTase_sub_bind"/>
    <property type="match status" value="1"/>
</dbReference>
<dbReference type="SUPFAM" id="SSF81593">
    <property type="entry name" value="Nucleotidyltransferase substrate binding subunit/domain"/>
    <property type="match status" value="1"/>
</dbReference>
<evidence type="ECO:0000313" key="1">
    <source>
        <dbReference type="EMBL" id="KPU42557.1"/>
    </source>
</evidence>
<protein>
    <submittedName>
        <fullName evidence="1">Nucleotidyltransferase substrate binding protein like protein</fullName>
    </submittedName>
</protein>